<protein>
    <submittedName>
        <fullName evidence="2">Uncharacterized protein</fullName>
    </submittedName>
</protein>
<dbReference type="Proteomes" id="UP000198323">
    <property type="component" value="Unassembled WGS sequence"/>
</dbReference>
<reference evidence="2 3" key="1">
    <citation type="submission" date="2016-07" db="EMBL/GenBank/DDBJ databases">
        <title>Disparate Historic Effective Population Sizes Predicted by Modern Levels of Genome Diversity for the Scaled Quail (Callipepla squamata) and the Northern Bobwhite (Colinus virginianus): Inferences from First and Second Generation Draft Genome Assemblies for Sympatric New World Quail.</title>
        <authorList>
            <person name="Oldeschulte D.L."/>
            <person name="Halley Y.A."/>
            <person name="Bhattarai E.K."/>
            <person name="Brashear W.A."/>
            <person name="Hill J."/>
            <person name="Metz R.P."/>
            <person name="Johnson C.D."/>
            <person name="Rollins D."/>
            <person name="Peterson M.J."/>
            <person name="Bickhart D.M."/>
            <person name="Decker J.E."/>
            <person name="Seabury C.M."/>
        </authorList>
    </citation>
    <scope>NUCLEOTIDE SEQUENCE [LARGE SCALE GENOMIC DNA]</scope>
    <source>
        <strain evidence="2 3">Texas</strain>
        <tissue evidence="2">Leg muscle</tissue>
    </source>
</reference>
<evidence type="ECO:0000313" key="3">
    <source>
        <dbReference type="Proteomes" id="UP000198323"/>
    </source>
</evidence>
<evidence type="ECO:0000256" key="1">
    <source>
        <dbReference type="SAM" id="MobiDB-lite"/>
    </source>
</evidence>
<evidence type="ECO:0000313" key="2">
    <source>
        <dbReference type="EMBL" id="OXB58072.1"/>
    </source>
</evidence>
<feature type="compositionally biased region" description="Basic and acidic residues" evidence="1">
    <location>
        <begin position="97"/>
        <end position="108"/>
    </location>
</feature>
<dbReference type="PANTHER" id="PTHR11289">
    <property type="entry name" value="BREAST CANCER TYPE 2 SUSCEPTIBILITY PROTEIN BRCA2"/>
    <property type="match status" value="1"/>
</dbReference>
<organism evidence="2 3">
    <name type="scientific">Callipepla squamata</name>
    <name type="common">Scaled quail</name>
    <dbReference type="NCBI Taxonomy" id="9009"/>
    <lineage>
        <taxon>Eukaryota</taxon>
        <taxon>Metazoa</taxon>
        <taxon>Chordata</taxon>
        <taxon>Craniata</taxon>
        <taxon>Vertebrata</taxon>
        <taxon>Euteleostomi</taxon>
        <taxon>Archelosauria</taxon>
        <taxon>Archosauria</taxon>
        <taxon>Dinosauria</taxon>
        <taxon>Saurischia</taxon>
        <taxon>Theropoda</taxon>
        <taxon>Coelurosauria</taxon>
        <taxon>Aves</taxon>
        <taxon>Neognathae</taxon>
        <taxon>Galloanserae</taxon>
        <taxon>Galliformes</taxon>
        <taxon>Odontophoridae</taxon>
        <taxon>Callipepla</taxon>
    </lineage>
</organism>
<dbReference type="STRING" id="9009.A0A226MS32"/>
<sequence length="108" mass="11992">MAYDPGKRPTFFEAFKARCSDSVIDLGPISLDWFEELSSEAPPYEPKLLGEPDGPVGWLDQTFKTPKAKSSTYSQLASTPLIFKEQNTMPPFSSPGKELDQKKMGTSK</sequence>
<accession>A0A226MS32</accession>
<comment type="caution">
    <text evidence="2">The sequence shown here is derived from an EMBL/GenBank/DDBJ whole genome shotgun (WGS) entry which is preliminary data.</text>
</comment>
<keyword evidence="3" id="KW-1185">Reference proteome</keyword>
<dbReference type="PANTHER" id="PTHR11289:SF0">
    <property type="entry name" value="BREAST CANCER TYPE 2 SUSCEPTIBILITY PROTEIN"/>
    <property type="match status" value="1"/>
</dbReference>
<name>A0A226MS32_CALSU</name>
<dbReference type="EMBL" id="MCFN01000495">
    <property type="protein sequence ID" value="OXB58072.1"/>
    <property type="molecule type" value="Genomic_DNA"/>
</dbReference>
<dbReference type="GO" id="GO:0006355">
    <property type="term" value="P:regulation of DNA-templated transcription"/>
    <property type="evidence" value="ECO:0007669"/>
    <property type="project" value="TreeGrafter"/>
</dbReference>
<dbReference type="AlphaFoldDB" id="A0A226MS32"/>
<dbReference type="InterPro" id="IPR015525">
    <property type="entry name" value="BRCA2"/>
</dbReference>
<dbReference type="OrthoDB" id="21095at2759"/>
<proteinExistence type="predicted"/>
<dbReference type="GO" id="GO:0000724">
    <property type="term" value="P:double-strand break repair via homologous recombination"/>
    <property type="evidence" value="ECO:0007669"/>
    <property type="project" value="InterPro"/>
</dbReference>
<feature type="region of interest" description="Disordered" evidence="1">
    <location>
        <begin position="84"/>
        <end position="108"/>
    </location>
</feature>
<gene>
    <name evidence="2" type="ORF">ASZ78_008412</name>
</gene>
<dbReference type="GO" id="GO:0005634">
    <property type="term" value="C:nucleus"/>
    <property type="evidence" value="ECO:0007669"/>
    <property type="project" value="TreeGrafter"/>
</dbReference>